<dbReference type="AlphaFoldDB" id="A0AAD6MH91"/>
<reference evidence="1" key="1">
    <citation type="journal article" date="2023" name="Mol. Ecol. Resour.">
        <title>Chromosome-level genome assembly of a triploid poplar Populus alba 'Berolinensis'.</title>
        <authorList>
            <person name="Chen S."/>
            <person name="Yu Y."/>
            <person name="Wang X."/>
            <person name="Wang S."/>
            <person name="Zhang T."/>
            <person name="Zhou Y."/>
            <person name="He R."/>
            <person name="Meng N."/>
            <person name="Wang Y."/>
            <person name="Liu W."/>
            <person name="Liu Z."/>
            <person name="Liu J."/>
            <person name="Guo Q."/>
            <person name="Huang H."/>
            <person name="Sederoff R.R."/>
            <person name="Wang G."/>
            <person name="Qu G."/>
            <person name="Chen S."/>
        </authorList>
    </citation>
    <scope>NUCLEOTIDE SEQUENCE</scope>
    <source>
        <strain evidence="1">SC-2020</strain>
    </source>
</reference>
<evidence type="ECO:0000313" key="2">
    <source>
        <dbReference type="Proteomes" id="UP001164929"/>
    </source>
</evidence>
<protein>
    <submittedName>
        <fullName evidence="1">Uncharacterized protein</fullName>
    </submittedName>
</protein>
<dbReference type="EMBL" id="JAQIZT010000009">
    <property type="protein sequence ID" value="KAJ6984750.1"/>
    <property type="molecule type" value="Genomic_DNA"/>
</dbReference>
<organism evidence="1 2">
    <name type="scientific">Populus alba x Populus x berolinensis</name>
    <dbReference type="NCBI Taxonomy" id="444605"/>
    <lineage>
        <taxon>Eukaryota</taxon>
        <taxon>Viridiplantae</taxon>
        <taxon>Streptophyta</taxon>
        <taxon>Embryophyta</taxon>
        <taxon>Tracheophyta</taxon>
        <taxon>Spermatophyta</taxon>
        <taxon>Magnoliopsida</taxon>
        <taxon>eudicotyledons</taxon>
        <taxon>Gunneridae</taxon>
        <taxon>Pentapetalae</taxon>
        <taxon>rosids</taxon>
        <taxon>fabids</taxon>
        <taxon>Malpighiales</taxon>
        <taxon>Salicaceae</taxon>
        <taxon>Saliceae</taxon>
        <taxon>Populus</taxon>
    </lineage>
</organism>
<evidence type="ECO:0000313" key="1">
    <source>
        <dbReference type="EMBL" id="KAJ6984750.1"/>
    </source>
</evidence>
<proteinExistence type="predicted"/>
<keyword evidence="2" id="KW-1185">Reference proteome</keyword>
<dbReference type="Proteomes" id="UP001164929">
    <property type="component" value="Chromosome 9"/>
</dbReference>
<accession>A0AAD6MH91</accession>
<gene>
    <name evidence="1" type="ORF">NC653_022913</name>
</gene>
<sequence>MRSAQAGHLSPMMKFLRSVHQATELEYNFSEVKTHFVFQNDGGHRFIYLAHEFPHHGLTELDAAFSFPVLPYLIC</sequence>
<comment type="caution">
    <text evidence="1">The sequence shown here is derived from an EMBL/GenBank/DDBJ whole genome shotgun (WGS) entry which is preliminary data.</text>
</comment>
<name>A0AAD6MH91_9ROSI</name>